<keyword evidence="2" id="KW-0479">Metal-binding</keyword>
<keyword evidence="10" id="KW-1185">Reference proteome</keyword>
<dbReference type="Pfam" id="PF02721">
    <property type="entry name" value="DUF223"/>
    <property type="match status" value="2"/>
</dbReference>
<dbReference type="InterPro" id="IPR047192">
    <property type="entry name" value="Euk_RPA1_DBD_C"/>
</dbReference>
<dbReference type="InterPro" id="IPR013955">
    <property type="entry name" value="Rep_factor-A_C"/>
</dbReference>
<feature type="domain" description="Replication factor A C-terminal" evidence="7">
    <location>
        <begin position="450"/>
        <end position="561"/>
    </location>
</feature>
<gene>
    <name evidence="8" type="ordered locus">MTR_3g056270</name>
</gene>
<dbReference type="PANTHER" id="PTHR47165">
    <property type="entry name" value="OS03G0429900 PROTEIN"/>
    <property type="match status" value="1"/>
</dbReference>
<dbReference type="GO" id="GO:0003684">
    <property type="term" value="F:damaged DNA binding"/>
    <property type="evidence" value="ECO:0000318"/>
    <property type="project" value="GO_Central"/>
</dbReference>
<dbReference type="AlphaFoldDB" id="G7J222"/>
<dbReference type="Proteomes" id="UP000002051">
    <property type="component" value="Chromosome 3"/>
</dbReference>
<dbReference type="eggNOG" id="KOG0851">
    <property type="taxonomic scope" value="Eukaryota"/>
</dbReference>
<dbReference type="SUPFAM" id="SSF50249">
    <property type="entry name" value="Nucleic acid-binding proteins"/>
    <property type="match status" value="5"/>
</dbReference>
<dbReference type="HOGENOM" id="CLU_023486_4_0_1"/>
<dbReference type="PANTHER" id="PTHR47165:SF4">
    <property type="entry name" value="OS03G0429900 PROTEIN"/>
    <property type="match status" value="1"/>
</dbReference>
<evidence type="ECO:0000256" key="1">
    <source>
        <dbReference type="ARBA" id="ARBA00005690"/>
    </source>
</evidence>
<evidence type="ECO:0000313" key="9">
    <source>
        <dbReference type="EnsemblPlants" id="AES70523"/>
    </source>
</evidence>
<dbReference type="Gene3D" id="2.40.50.140">
    <property type="entry name" value="Nucleic acid-binding proteins"/>
    <property type="match status" value="4"/>
</dbReference>
<dbReference type="CDD" id="cd04476">
    <property type="entry name" value="RPA1_DBD_C"/>
    <property type="match status" value="1"/>
</dbReference>
<keyword evidence="3" id="KW-0863">Zinc-finger</keyword>
<dbReference type="GO" id="GO:0006260">
    <property type="term" value="P:DNA replication"/>
    <property type="evidence" value="ECO:0000318"/>
    <property type="project" value="GO_Central"/>
</dbReference>
<evidence type="ECO:0000256" key="3">
    <source>
        <dbReference type="ARBA" id="ARBA00022771"/>
    </source>
</evidence>
<dbReference type="STRING" id="3880.G7J222"/>
<name>G7J222_MEDTR</name>
<organism evidence="8 10">
    <name type="scientific">Medicago truncatula</name>
    <name type="common">Barrel medic</name>
    <name type="synonym">Medicago tribuloides</name>
    <dbReference type="NCBI Taxonomy" id="3880"/>
    <lineage>
        <taxon>Eukaryota</taxon>
        <taxon>Viridiplantae</taxon>
        <taxon>Streptophyta</taxon>
        <taxon>Embryophyta</taxon>
        <taxon>Tracheophyta</taxon>
        <taxon>Spermatophyta</taxon>
        <taxon>Magnoliopsida</taxon>
        <taxon>eudicotyledons</taxon>
        <taxon>Gunneridae</taxon>
        <taxon>Pentapetalae</taxon>
        <taxon>rosids</taxon>
        <taxon>fabids</taxon>
        <taxon>Fabales</taxon>
        <taxon>Fabaceae</taxon>
        <taxon>Papilionoideae</taxon>
        <taxon>50 kb inversion clade</taxon>
        <taxon>NPAAA clade</taxon>
        <taxon>Hologalegina</taxon>
        <taxon>IRL clade</taxon>
        <taxon>Trifolieae</taxon>
        <taxon>Medicago</taxon>
    </lineage>
</organism>
<reference evidence="8 10" key="2">
    <citation type="journal article" date="2014" name="BMC Genomics">
        <title>An improved genome release (version Mt4.0) for the model legume Medicago truncatula.</title>
        <authorList>
            <person name="Tang H."/>
            <person name="Krishnakumar V."/>
            <person name="Bidwell S."/>
            <person name="Rosen B."/>
            <person name="Chan A."/>
            <person name="Zhou S."/>
            <person name="Gentzbittel L."/>
            <person name="Childs K.L."/>
            <person name="Yandell M."/>
            <person name="Gundlach H."/>
            <person name="Mayer K.F."/>
            <person name="Schwartz D.C."/>
            <person name="Town C.D."/>
        </authorList>
    </citation>
    <scope>GENOME REANNOTATION</scope>
    <source>
        <strain evidence="9 10">cv. Jemalong A17</strain>
    </source>
</reference>
<comment type="similarity">
    <text evidence="1">Belongs to the replication factor A protein 1 family.</text>
</comment>
<dbReference type="EnsemblPlants" id="AES70523">
    <property type="protein sequence ID" value="AES70523"/>
    <property type="gene ID" value="MTR_3g056270"/>
</dbReference>
<evidence type="ECO:0000259" key="6">
    <source>
        <dbReference type="Pfam" id="PF02721"/>
    </source>
</evidence>
<dbReference type="GO" id="GO:0008270">
    <property type="term" value="F:zinc ion binding"/>
    <property type="evidence" value="ECO:0007669"/>
    <property type="project" value="UniProtKB-KW"/>
</dbReference>
<dbReference type="Pfam" id="PF08646">
    <property type="entry name" value="Rep_fac-A_C"/>
    <property type="match status" value="1"/>
</dbReference>
<sequence length="719" mass="79862">MALTFEPISQISSSKPAGNIKARVVRLWKLSDFNRNTLPFSIEMVLMDSEGSRIHASIKKTLWYKFQSEIREGKVYSFENMGVAANGGSYKTTHHPYKLNFQFGTKCLPLFGALVSGSDFKFVPISDIVGGSYDCDYLVDVIGMLTGVGTEREYERNGSATKLNVIAMEADGYKLQCTLFGTYVDKLNTFLATGETANVVVSIQLAKVKGSKIHASIKKTLWYKFQSEIREGKVYSFENMGVAANGGSYKTTHHPYKLNVQFGTKCLPLCGALVSGSDFKFVPIFDIVGGSYDCDYLVDVIGMLTGVGTEREYERNGSATKLNVIAMEADGYKLQCTLFGTYVDELNTFLATGETANVVVSIQLAKVKVFQDNIHIQNCLNCTRLKFNPVCAEGTAFKNRMIENDDTPSPLTQLAVEPSIDPLQDFLFNTPRTTIQGLKDSQQEGMYVVLGTVKQIVNPENWYYTACMCNKSVYPAEGMHFCEKCNRHVVKVFPRYSIKVRVVDDSDCATFVLFDRDATMLFNKSCADILETHRADEGVLPTEIGALVNCTYLFKVEFKTAISPRFEQSFRVKKVCTDGVIINQFKAKWAKEEATFIKNTNEMGSLSSLLDKGKDMLVVGSSSVQSHDLGSLSETIDKDKNIIVEGTPIGISEDLLPKFSSVAVDLDVGASKKVSNCCLVKSTTRKIVKRVLPQPEINEVEEINLPIKLLKRNIKIEKI</sequence>
<keyword evidence="4" id="KW-0862">Zinc</keyword>
<evidence type="ECO:0000313" key="10">
    <source>
        <dbReference type="Proteomes" id="UP000002051"/>
    </source>
</evidence>
<reference evidence="8 10" key="1">
    <citation type="journal article" date="2011" name="Nature">
        <title>The Medicago genome provides insight into the evolution of rhizobial symbioses.</title>
        <authorList>
            <person name="Young N.D."/>
            <person name="Debelle F."/>
            <person name="Oldroyd G.E."/>
            <person name="Geurts R."/>
            <person name="Cannon S.B."/>
            <person name="Udvardi M.K."/>
            <person name="Benedito V.A."/>
            <person name="Mayer K.F."/>
            <person name="Gouzy J."/>
            <person name="Schoof H."/>
            <person name="Van de Peer Y."/>
            <person name="Proost S."/>
            <person name="Cook D.R."/>
            <person name="Meyers B.C."/>
            <person name="Spannagl M."/>
            <person name="Cheung F."/>
            <person name="De Mita S."/>
            <person name="Krishnakumar V."/>
            <person name="Gundlach H."/>
            <person name="Zhou S."/>
            <person name="Mudge J."/>
            <person name="Bharti A.K."/>
            <person name="Murray J.D."/>
            <person name="Naoumkina M.A."/>
            <person name="Rosen B."/>
            <person name="Silverstein K.A."/>
            <person name="Tang H."/>
            <person name="Rombauts S."/>
            <person name="Zhao P.X."/>
            <person name="Zhou P."/>
            <person name="Barbe V."/>
            <person name="Bardou P."/>
            <person name="Bechner M."/>
            <person name="Bellec A."/>
            <person name="Berger A."/>
            <person name="Berges H."/>
            <person name="Bidwell S."/>
            <person name="Bisseling T."/>
            <person name="Choisne N."/>
            <person name="Couloux A."/>
            <person name="Denny R."/>
            <person name="Deshpande S."/>
            <person name="Dai X."/>
            <person name="Doyle J.J."/>
            <person name="Dudez A.M."/>
            <person name="Farmer A.D."/>
            <person name="Fouteau S."/>
            <person name="Franken C."/>
            <person name="Gibelin C."/>
            <person name="Gish J."/>
            <person name="Goldstein S."/>
            <person name="Gonzalez A.J."/>
            <person name="Green P.J."/>
            <person name="Hallab A."/>
            <person name="Hartog M."/>
            <person name="Hua A."/>
            <person name="Humphray S.J."/>
            <person name="Jeong D.H."/>
            <person name="Jing Y."/>
            <person name="Jocker A."/>
            <person name="Kenton S.M."/>
            <person name="Kim D.J."/>
            <person name="Klee K."/>
            <person name="Lai H."/>
            <person name="Lang C."/>
            <person name="Lin S."/>
            <person name="Macmil S.L."/>
            <person name="Magdelenat G."/>
            <person name="Matthews L."/>
            <person name="McCorrison J."/>
            <person name="Monaghan E.L."/>
            <person name="Mun J.H."/>
            <person name="Najar F.Z."/>
            <person name="Nicholson C."/>
            <person name="Noirot C."/>
            <person name="O'Bleness M."/>
            <person name="Paule C.R."/>
            <person name="Poulain J."/>
            <person name="Prion F."/>
            <person name="Qin B."/>
            <person name="Qu C."/>
            <person name="Retzel E.F."/>
            <person name="Riddle C."/>
            <person name="Sallet E."/>
            <person name="Samain S."/>
            <person name="Samson N."/>
            <person name="Sanders I."/>
            <person name="Saurat O."/>
            <person name="Scarpelli C."/>
            <person name="Schiex T."/>
            <person name="Segurens B."/>
            <person name="Severin A.J."/>
            <person name="Sherrier D.J."/>
            <person name="Shi R."/>
            <person name="Sims S."/>
            <person name="Singer S.R."/>
            <person name="Sinharoy S."/>
            <person name="Sterck L."/>
            <person name="Viollet A."/>
            <person name="Wang B.B."/>
            <person name="Wang K."/>
            <person name="Wang M."/>
            <person name="Wang X."/>
            <person name="Warfsmann J."/>
            <person name="Weissenbach J."/>
            <person name="White D.D."/>
            <person name="White J.D."/>
            <person name="Wiley G.B."/>
            <person name="Wincker P."/>
            <person name="Xing Y."/>
            <person name="Yang L."/>
            <person name="Yao Z."/>
            <person name="Ying F."/>
            <person name="Zhai J."/>
            <person name="Zhou L."/>
            <person name="Zuber A."/>
            <person name="Denarie J."/>
            <person name="Dixon R.A."/>
            <person name="May G.D."/>
            <person name="Schwartz D.C."/>
            <person name="Rogers J."/>
            <person name="Quetier F."/>
            <person name="Town C.D."/>
            <person name="Roe B.A."/>
        </authorList>
    </citation>
    <scope>NUCLEOTIDE SEQUENCE [LARGE SCALE GENOMIC DNA]</scope>
    <source>
        <strain evidence="8">A17</strain>
        <strain evidence="9 10">cv. Jemalong A17</strain>
    </source>
</reference>
<feature type="domain" description="Replication protein A 70 kDa DNA-binding subunit B/D first OB fold" evidence="6">
    <location>
        <begin position="5"/>
        <end position="106"/>
    </location>
</feature>
<dbReference type="InterPro" id="IPR003871">
    <property type="entry name" value="RFA1B/D_OB_1st"/>
</dbReference>
<dbReference type="CDD" id="cd04480">
    <property type="entry name" value="RPA1_DBD_A_like"/>
    <property type="match status" value="2"/>
</dbReference>
<evidence type="ECO:0000313" key="8">
    <source>
        <dbReference type="EMBL" id="AES70523.2"/>
    </source>
</evidence>
<dbReference type="GO" id="GO:0000724">
    <property type="term" value="P:double-strand break repair via homologous recombination"/>
    <property type="evidence" value="ECO:0000318"/>
    <property type="project" value="GO_Central"/>
</dbReference>
<accession>G7J222</accession>
<dbReference type="InterPro" id="IPR012340">
    <property type="entry name" value="NA-bd_OB-fold"/>
</dbReference>
<keyword evidence="5" id="KW-0238">DNA-binding</keyword>
<dbReference type="GO" id="GO:0007004">
    <property type="term" value="P:telomere maintenance via telomerase"/>
    <property type="evidence" value="ECO:0000318"/>
    <property type="project" value="GO_Central"/>
</dbReference>
<evidence type="ECO:0000256" key="4">
    <source>
        <dbReference type="ARBA" id="ARBA00022833"/>
    </source>
</evidence>
<dbReference type="GO" id="GO:0051321">
    <property type="term" value="P:meiotic cell cycle"/>
    <property type="evidence" value="ECO:0000318"/>
    <property type="project" value="GO_Central"/>
</dbReference>
<dbReference type="GO" id="GO:0043047">
    <property type="term" value="F:single-stranded telomeric DNA binding"/>
    <property type="evidence" value="ECO:0000318"/>
    <property type="project" value="GO_Central"/>
</dbReference>
<dbReference type="EMBL" id="CM001219">
    <property type="protein sequence ID" value="AES70523.2"/>
    <property type="molecule type" value="Genomic_DNA"/>
</dbReference>
<evidence type="ECO:0000259" key="7">
    <source>
        <dbReference type="Pfam" id="PF08646"/>
    </source>
</evidence>
<evidence type="ECO:0000256" key="5">
    <source>
        <dbReference type="ARBA" id="ARBA00023125"/>
    </source>
</evidence>
<dbReference type="PaxDb" id="3880-AES70523"/>
<evidence type="ECO:0000256" key="2">
    <source>
        <dbReference type="ARBA" id="ARBA00022723"/>
    </source>
</evidence>
<dbReference type="GO" id="GO:0006289">
    <property type="term" value="P:nucleotide-excision repair"/>
    <property type="evidence" value="ECO:0000318"/>
    <property type="project" value="GO_Central"/>
</dbReference>
<dbReference type="CDD" id="cd04481">
    <property type="entry name" value="RPA1_DBD_B_like"/>
    <property type="match status" value="1"/>
</dbReference>
<reference evidence="9" key="3">
    <citation type="submission" date="2015-04" db="UniProtKB">
        <authorList>
            <consortium name="EnsemblPlants"/>
        </authorList>
    </citation>
    <scope>IDENTIFICATION</scope>
    <source>
        <strain evidence="9">cv. Jemalong A17</strain>
    </source>
</reference>
<feature type="domain" description="Replication protein A 70 kDa DNA-binding subunit B/D first OB fold" evidence="6">
    <location>
        <begin position="191"/>
        <end position="264"/>
    </location>
</feature>
<protein>
    <submittedName>
        <fullName evidence="8">Replication factor-A carboxy-terminal domain protein</fullName>
    </submittedName>
</protein>
<accession>A0A0C3VGM8</accession>
<proteinExistence type="inferred from homology"/>
<dbReference type="GO" id="GO:0005662">
    <property type="term" value="C:DNA replication factor A complex"/>
    <property type="evidence" value="ECO:0000318"/>
    <property type="project" value="GO_Central"/>
</dbReference>